<name>A0A644YH07_9ZZZZ</name>
<reference evidence="2" key="1">
    <citation type="submission" date="2019-08" db="EMBL/GenBank/DDBJ databases">
        <authorList>
            <person name="Kucharzyk K."/>
            <person name="Murdoch R.W."/>
            <person name="Higgins S."/>
            <person name="Loffler F."/>
        </authorList>
    </citation>
    <scope>NUCLEOTIDE SEQUENCE</scope>
</reference>
<protein>
    <recommendedName>
        <fullName evidence="3">NAD-specific glutamate dehydrogenase</fullName>
    </recommendedName>
</protein>
<gene>
    <name evidence="2" type="ORF">SDC9_73691</name>
</gene>
<proteinExistence type="predicted"/>
<evidence type="ECO:0008006" key="3">
    <source>
        <dbReference type="Google" id="ProtNLM"/>
    </source>
</evidence>
<feature type="compositionally biased region" description="Polar residues" evidence="1">
    <location>
        <begin position="313"/>
        <end position="322"/>
    </location>
</feature>
<sequence length="352" mass="38399">MIDDDRAARGQGDDARIGRFDLVLDLETAEQRRVVAVALDLVGVLGHHVRHELMRLIEDVVRVDQDVADVAVEIVADGADHQARFLIDQEGALARLGRAVDGGPQLEQVVQIPLQFGCGAANTCRAGDDGHALRVLKLVHRLLELGAVLALDAARNATAARVVGHQHDVAASQRDEGGQGCALVAALFLFDLNDQFLAFPDRVLDLGLAGGDAFGEVLARNLLEGQETVAVFAIVNEAGFQRRFDTCHHRLVDVALALFASLDLDLVVQQLLAVDDGQTTFFRLRGVDEHPFHDAFPFRCCMRADALRDRSCSPRQSSMTKTGSHRAANAWPTQRNERNCRIPAADESMEIQ</sequence>
<dbReference type="AlphaFoldDB" id="A0A644YH07"/>
<evidence type="ECO:0000256" key="1">
    <source>
        <dbReference type="SAM" id="MobiDB-lite"/>
    </source>
</evidence>
<organism evidence="2">
    <name type="scientific">bioreactor metagenome</name>
    <dbReference type="NCBI Taxonomy" id="1076179"/>
    <lineage>
        <taxon>unclassified sequences</taxon>
        <taxon>metagenomes</taxon>
        <taxon>ecological metagenomes</taxon>
    </lineage>
</organism>
<comment type="caution">
    <text evidence="2">The sequence shown here is derived from an EMBL/GenBank/DDBJ whole genome shotgun (WGS) entry which is preliminary data.</text>
</comment>
<dbReference type="EMBL" id="VSSQ01004927">
    <property type="protein sequence ID" value="MPM27181.1"/>
    <property type="molecule type" value="Genomic_DNA"/>
</dbReference>
<accession>A0A644YH07</accession>
<evidence type="ECO:0000313" key="2">
    <source>
        <dbReference type="EMBL" id="MPM27181.1"/>
    </source>
</evidence>
<feature type="region of interest" description="Disordered" evidence="1">
    <location>
        <begin position="312"/>
        <end position="352"/>
    </location>
</feature>
<dbReference type="AntiFam" id="ANF00132">
    <property type="entry name" value="Shadow ORF (opposite rne)"/>
</dbReference>